<comment type="caution">
    <text evidence="2">The sequence shown here is derived from an EMBL/GenBank/DDBJ whole genome shotgun (WGS) entry which is preliminary data.</text>
</comment>
<accession>A0ABT9H423</accession>
<dbReference type="Gene3D" id="3.10.180.10">
    <property type="entry name" value="2,3-Dihydroxybiphenyl 1,2-Dioxygenase, domain 1"/>
    <property type="match status" value="1"/>
</dbReference>
<dbReference type="RefSeq" id="WP_305894904.1">
    <property type="nucleotide sequence ID" value="NZ_JAUZVZ010000029.1"/>
</dbReference>
<keyword evidence="3" id="KW-1185">Reference proteome</keyword>
<dbReference type="SUPFAM" id="SSF54593">
    <property type="entry name" value="Glyoxalase/Bleomycin resistance protein/Dihydroxybiphenyl dioxygenase"/>
    <property type="match status" value="1"/>
</dbReference>
<dbReference type="EMBL" id="JAUZVZ010000029">
    <property type="protein sequence ID" value="MDP4537655.1"/>
    <property type="molecule type" value="Genomic_DNA"/>
</dbReference>
<reference evidence="2 3" key="1">
    <citation type="submission" date="2023-08" db="EMBL/GenBank/DDBJ databases">
        <authorList>
            <person name="Joshi A."/>
            <person name="Thite S."/>
        </authorList>
    </citation>
    <scope>NUCLEOTIDE SEQUENCE [LARGE SCALE GENOMIC DNA]</scope>
    <source>
        <strain evidence="2 3">AC40</strain>
    </source>
</reference>
<dbReference type="InterPro" id="IPR029068">
    <property type="entry name" value="Glyas_Bleomycin-R_OHBP_Dase"/>
</dbReference>
<protein>
    <recommendedName>
        <fullName evidence="1">VOC domain-containing protein</fullName>
    </recommendedName>
</protein>
<evidence type="ECO:0000313" key="3">
    <source>
        <dbReference type="Proteomes" id="UP001231616"/>
    </source>
</evidence>
<dbReference type="Pfam" id="PF00903">
    <property type="entry name" value="Glyoxalase"/>
    <property type="match status" value="1"/>
</dbReference>
<evidence type="ECO:0000259" key="1">
    <source>
        <dbReference type="PROSITE" id="PS51819"/>
    </source>
</evidence>
<organism evidence="2 3">
    <name type="scientific">Alkalimonas collagenimarina</name>
    <dbReference type="NCBI Taxonomy" id="400390"/>
    <lineage>
        <taxon>Bacteria</taxon>
        <taxon>Pseudomonadati</taxon>
        <taxon>Pseudomonadota</taxon>
        <taxon>Gammaproteobacteria</taxon>
        <taxon>Alkalimonas</taxon>
    </lineage>
</organism>
<dbReference type="InterPro" id="IPR037523">
    <property type="entry name" value="VOC_core"/>
</dbReference>
<name>A0ABT9H423_9GAMM</name>
<dbReference type="PROSITE" id="PS51819">
    <property type="entry name" value="VOC"/>
    <property type="match status" value="1"/>
</dbReference>
<evidence type="ECO:0000313" key="2">
    <source>
        <dbReference type="EMBL" id="MDP4537655.1"/>
    </source>
</evidence>
<proteinExistence type="predicted"/>
<sequence length="131" mass="15375">MDYNCVLLPVSNLDEADFFYSKVIGFGIEEDCYIVPSEDSGMKLLAQRVDEIELSNNDRFPLFRFYYKDDLIFYCDSIVHKGADVILFAEYPGGYFMRVRDPFGNVFEVISDNLQHFGDINPQKWGFYKRF</sequence>
<feature type="domain" description="VOC" evidence="1">
    <location>
        <begin position="2"/>
        <end position="112"/>
    </location>
</feature>
<gene>
    <name evidence="2" type="ORF">Q3O60_15825</name>
</gene>
<dbReference type="InterPro" id="IPR004360">
    <property type="entry name" value="Glyas_Fos-R_dOase_dom"/>
</dbReference>
<dbReference type="CDD" id="cd06587">
    <property type="entry name" value="VOC"/>
    <property type="match status" value="1"/>
</dbReference>
<dbReference type="Proteomes" id="UP001231616">
    <property type="component" value="Unassembled WGS sequence"/>
</dbReference>